<evidence type="ECO:0000259" key="2">
    <source>
        <dbReference type="PROSITE" id="PS50878"/>
    </source>
</evidence>
<sequence>MGLSDRAAEGLPPSYARSVGSIQGGNMSNAWYKSRRYLHFDRPVNEDAALKVVSAQRAVARHSFYPLIRYVAESQKVHFDKAAGRVVKKDPKKRQISYAAHLDSHIYSYYCEVLSDLYERYLSTTEWSASVLAFRTLGKSNIEFAYEAFMDIASRTECCVVGIDIKGFFDNLSHTRLKSSWQKLIDRPSLPDDHFAVYKSLTRFSFVDREEVYSALGISKNNPKNGRQRICEPHQFRSAIRGAGLVETNSIGKGIPQGSPISALLSNIYMMDFDEKLYSYVETHGGSYFRYCDDILLIVPLAKEAEAIQFVDHEVAAIKLEVQKTKTEVCRFKKTAKGFRSDRALQYLGFIFDGENIYLRSSSLARYQERVNRGLSIATLSMQKVNTARIARGQLPRSIFLRKLHSRYSYLGRRNFISYGYRAARIMNSKSIRKQLKPLWGRLRKKIEDIA</sequence>
<dbReference type="InterPro" id="IPR000477">
    <property type="entry name" value="RT_dom"/>
</dbReference>
<gene>
    <name evidence="3" type="ORF">ALO53_04108</name>
    <name evidence="4" type="ORF">ALP66_00135</name>
</gene>
<name>A0A0P9T9V7_PSEA0</name>
<comment type="similarity">
    <text evidence="1">Belongs to the bacterial reverse transcriptase family.</text>
</comment>
<dbReference type="Pfam" id="PF00078">
    <property type="entry name" value="RVT_1"/>
    <property type="match status" value="1"/>
</dbReference>
<evidence type="ECO:0000313" key="4">
    <source>
        <dbReference type="EMBL" id="RMS42527.1"/>
    </source>
</evidence>
<evidence type="ECO:0000313" key="5">
    <source>
        <dbReference type="Proteomes" id="UP000050469"/>
    </source>
</evidence>
<dbReference type="EMBL" id="RBSP01000788">
    <property type="protein sequence ID" value="RMS42527.1"/>
    <property type="molecule type" value="Genomic_DNA"/>
</dbReference>
<dbReference type="Proteomes" id="UP000270873">
    <property type="component" value="Unassembled WGS sequence"/>
</dbReference>
<dbReference type="AlphaFoldDB" id="A0A0P9T9V7"/>
<dbReference type="NCBIfam" id="NF041746">
    <property type="entry name" value="Drt2"/>
    <property type="match status" value="1"/>
</dbReference>
<organism evidence="3 5">
    <name type="scientific">Pseudomonas amygdali pv. photiniae</name>
    <dbReference type="NCBI Taxonomy" id="251724"/>
    <lineage>
        <taxon>Bacteria</taxon>
        <taxon>Pseudomonadati</taxon>
        <taxon>Pseudomonadota</taxon>
        <taxon>Gammaproteobacteria</taxon>
        <taxon>Pseudomonadales</taxon>
        <taxon>Pseudomonadaceae</taxon>
        <taxon>Pseudomonas</taxon>
        <taxon>Pseudomonas amygdali</taxon>
    </lineage>
</organism>
<evidence type="ECO:0000256" key="1">
    <source>
        <dbReference type="ARBA" id="ARBA00034120"/>
    </source>
</evidence>
<dbReference type="PANTHER" id="PTHR34047:SF8">
    <property type="entry name" value="PROTEIN YKFC"/>
    <property type="match status" value="1"/>
</dbReference>
<dbReference type="EMBL" id="LJQO01000363">
    <property type="protein sequence ID" value="KPX67579.1"/>
    <property type="molecule type" value="Genomic_DNA"/>
</dbReference>
<dbReference type="PANTHER" id="PTHR34047">
    <property type="entry name" value="NUCLEAR INTRON MATURASE 1, MITOCHONDRIAL-RELATED"/>
    <property type="match status" value="1"/>
</dbReference>
<dbReference type="PATRIC" id="fig|251724.3.peg.5802"/>
<dbReference type="Proteomes" id="UP000050469">
    <property type="component" value="Unassembled WGS sequence"/>
</dbReference>
<proteinExistence type="inferred from homology"/>
<dbReference type="InterPro" id="IPR043502">
    <property type="entry name" value="DNA/RNA_pol_sf"/>
</dbReference>
<evidence type="ECO:0000313" key="3">
    <source>
        <dbReference type="EMBL" id="KPX67579.1"/>
    </source>
</evidence>
<feature type="domain" description="Reverse transcriptase" evidence="2">
    <location>
        <begin position="1"/>
        <end position="352"/>
    </location>
</feature>
<dbReference type="SUPFAM" id="SSF56672">
    <property type="entry name" value="DNA/RNA polymerases"/>
    <property type="match status" value="1"/>
</dbReference>
<accession>A0A0P9T9V7</accession>
<comment type="caution">
    <text evidence="3">The sequence shown here is derived from an EMBL/GenBank/DDBJ whole genome shotgun (WGS) entry which is preliminary data.</text>
</comment>
<reference evidence="4 6" key="2">
    <citation type="submission" date="2018-08" db="EMBL/GenBank/DDBJ databases">
        <title>Recombination of ecologically and evolutionarily significant loci maintains genetic cohesion in the Pseudomonas syringae species complex.</title>
        <authorList>
            <person name="Dillon M."/>
            <person name="Thakur S."/>
            <person name="Almeida R.N.D."/>
            <person name="Weir B.S."/>
            <person name="Guttman D.S."/>
        </authorList>
    </citation>
    <scope>NUCLEOTIDE SEQUENCE [LARGE SCALE GENOMIC DNA]</scope>
    <source>
        <strain evidence="4 6">ICMP 7847</strain>
    </source>
</reference>
<evidence type="ECO:0000313" key="6">
    <source>
        <dbReference type="Proteomes" id="UP000270873"/>
    </source>
</evidence>
<protein>
    <recommendedName>
        <fullName evidence="2">Reverse transcriptase domain-containing protein</fullName>
    </recommendedName>
</protein>
<dbReference type="CDD" id="cd01651">
    <property type="entry name" value="RT_G2_intron"/>
    <property type="match status" value="1"/>
</dbReference>
<dbReference type="PROSITE" id="PS50878">
    <property type="entry name" value="RT_POL"/>
    <property type="match status" value="1"/>
</dbReference>
<reference evidence="3 5" key="1">
    <citation type="submission" date="2015-09" db="EMBL/GenBank/DDBJ databases">
        <title>Genome announcement of multiple Pseudomonas syringae strains.</title>
        <authorList>
            <person name="Thakur S."/>
            <person name="Wang P.W."/>
            <person name="Gong Y."/>
            <person name="Weir B.S."/>
            <person name="Guttman D.S."/>
        </authorList>
    </citation>
    <scope>NUCLEOTIDE SEQUENCE [LARGE SCALE GENOMIC DNA]</scope>
    <source>
        <strain evidence="3 5">ICMP7840</strain>
    </source>
</reference>
<dbReference type="InterPro" id="IPR051083">
    <property type="entry name" value="GrpII_Intron_Splice-Mob/Def"/>
</dbReference>